<proteinExistence type="predicted"/>
<evidence type="ECO:0000259" key="2">
    <source>
        <dbReference type="Pfam" id="PF14086"/>
    </source>
</evidence>
<feature type="compositionally biased region" description="Basic and acidic residues" evidence="1">
    <location>
        <begin position="50"/>
        <end position="64"/>
    </location>
</feature>
<dbReference type="Pfam" id="PF14086">
    <property type="entry name" value="DUF4266"/>
    <property type="match status" value="1"/>
</dbReference>
<accession>A0A849SLV7</accession>
<feature type="compositionally biased region" description="Gly residues" evidence="1">
    <location>
        <begin position="66"/>
        <end position="80"/>
    </location>
</feature>
<feature type="domain" description="DUF4266" evidence="2">
    <location>
        <begin position="31"/>
        <end position="80"/>
    </location>
</feature>
<dbReference type="EMBL" id="JABFRW010000203">
    <property type="protein sequence ID" value="NOT35576.1"/>
    <property type="molecule type" value="Genomic_DNA"/>
</dbReference>
<dbReference type="PROSITE" id="PS51257">
    <property type="entry name" value="PROKAR_LIPOPROTEIN"/>
    <property type="match status" value="1"/>
</dbReference>
<dbReference type="InterPro" id="IPR025362">
    <property type="entry name" value="DUF4266"/>
</dbReference>
<sequence>MNHLTLRGLRRFGVVAALFALVMLGTGCAAVQQYERERLADRIMTFDGDAKHASRRTKSLDAREGSTGGNGGAGGGCACN</sequence>
<feature type="region of interest" description="Disordered" evidence="1">
    <location>
        <begin position="50"/>
        <end position="80"/>
    </location>
</feature>
<evidence type="ECO:0000313" key="4">
    <source>
        <dbReference type="Proteomes" id="UP000580839"/>
    </source>
</evidence>
<evidence type="ECO:0000313" key="3">
    <source>
        <dbReference type="EMBL" id="NOT35576.1"/>
    </source>
</evidence>
<name>A0A849SLV7_UNCEI</name>
<protein>
    <submittedName>
        <fullName evidence="3">DUF4266 domain-containing protein</fullName>
    </submittedName>
</protein>
<comment type="caution">
    <text evidence="3">The sequence shown here is derived from an EMBL/GenBank/DDBJ whole genome shotgun (WGS) entry which is preliminary data.</text>
</comment>
<evidence type="ECO:0000256" key="1">
    <source>
        <dbReference type="SAM" id="MobiDB-lite"/>
    </source>
</evidence>
<organism evidence="3 4">
    <name type="scientific">Eiseniibacteriota bacterium</name>
    <dbReference type="NCBI Taxonomy" id="2212470"/>
    <lineage>
        <taxon>Bacteria</taxon>
        <taxon>Candidatus Eiseniibacteriota</taxon>
    </lineage>
</organism>
<reference evidence="3 4" key="1">
    <citation type="submission" date="2020-04" db="EMBL/GenBank/DDBJ databases">
        <title>Metagenomic profiling of ammonia- and methane-oxidizing microorganisms in a Dutch drinking water treatment plant.</title>
        <authorList>
            <person name="Poghosyan L."/>
            <person name="Leucker S."/>
        </authorList>
    </citation>
    <scope>NUCLEOTIDE SEQUENCE [LARGE SCALE GENOMIC DNA]</scope>
    <source>
        <strain evidence="3">S-RSF-IL-03</strain>
    </source>
</reference>
<gene>
    <name evidence="3" type="ORF">HOP12_15635</name>
</gene>
<dbReference type="Proteomes" id="UP000580839">
    <property type="component" value="Unassembled WGS sequence"/>
</dbReference>
<dbReference type="AlphaFoldDB" id="A0A849SLV7"/>